<feature type="region of interest" description="Disordered" evidence="8">
    <location>
        <begin position="1"/>
        <end position="56"/>
    </location>
</feature>
<feature type="compositionally biased region" description="Basic and acidic residues" evidence="8">
    <location>
        <begin position="43"/>
        <end position="54"/>
    </location>
</feature>
<dbReference type="AlphaFoldDB" id="A0A136IQE5"/>
<dbReference type="InterPro" id="IPR018303">
    <property type="entry name" value="ATPase_P-typ_P_site"/>
</dbReference>
<dbReference type="PRINTS" id="PR00119">
    <property type="entry name" value="CATATPASE"/>
</dbReference>
<dbReference type="InterPro" id="IPR008250">
    <property type="entry name" value="ATPase_P-typ_transduc_dom_A_sf"/>
</dbReference>
<dbReference type="PANTHER" id="PTHR46594">
    <property type="entry name" value="P-TYPE CATION-TRANSPORTING ATPASE"/>
    <property type="match status" value="1"/>
</dbReference>
<keyword evidence="7" id="KW-0547">Nucleotide-binding</keyword>
<keyword evidence="6 7" id="KW-0472">Membrane</keyword>
<proteinExistence type="inferred from homology"/>
<dbReference type="SFLD" id="SFLDS00003">
    <property type="entry name" value="Haloacid_Dehalogenase"/>
    <property type="match status" value="1"/>
</dbReference>
<feature type="transmembrane region" description="Helical" evidence="7">
    <location>
        <begin position="722"/>
        <end position="748"/>
    </location>
</feature>
<keyword evidence="11" id="KW-1185">Reference proteome</keyword>
<evidence type="ECO:0000256" key="5">
    <source>
        <dbReference type="ARBA" id="ARBA00022989"/>
    </source>
</evidence>
<dbReference type="InterPro" id="IPR001757">
    <property type="entry name" value="P_typ_ATPase"/>
</dbReference>
<keyword evidence="3 7" id="KW-0479">Metal-binding</keyword>
<dbReference type="InterPro" id="IPR023298">
    <property type="entry name" value="ATPase_P-typ_TM_dom_sf"/>
</dbReference>
<evidence type="ECO:0000256" key="1">
    <source>
        <dbReference type="ARBA" id="ARBA00004370"/>
    </source>
</evidence>
<dbReference type="Gene3D" id="2.70.150.10">
    <property type="entry name" value="Calcium-transporting ATPase, cytoplasmic transduction domain A"/>
    <property type="match status" value="1"/>
</dbReference>
<dbReference type="InterPro" id="IPR023299">
    <property type="entry name" value="ATPase_P-typ_cyto_dom_N"/>
</dbReference>
<accession>A0A136IQE5</accession>
<dbReference type="Pfam" id="PF24534">
    <property type="entry name" value="HMA_PCA1"/>
    <property type="match status" value="1"/>
</dbReference>
<dbReference type="SUPFAM" id="SSF81665">
    <property type="entry name" value="Calcium ATPase, transmembrane domain M"/>
    <property type="match status" value="1"/>
</dbReference>
<name>A0A136IQE5_9PEZI</name>
<dbReference type="NCBIfam" id="TIGR01511">
    <property type="entry name" value="ATPase-IB1_Cu"/>
    <property type="match status" value="1"/>
</dbReference>
<feature type="compositionally biased region" description="Basic residues" evidence="8">
    <location>
        <begin position="212"/>
        <end position="222"/>
    </location>
</feature>
<dbReference type="Pfam" id="PF00702">
    <property type="entry name" value="Hydrolase"/>
    <property type="match status" value="1"/>
</dbReference>
<dbReference type="SUPFAM" id="SSF55008">
    <property type="entry name" value="HMA, heavy metal-associated domain"/>
    <property type="match status" value="1"/>
</dbReference>
<organism evidence="10 11">
    <name type="scientific">Microdochium bolleyi</name>
    <dbReference type="NCBI Taxonomy" id="196109"/>
    <lineage>
        <taxon>Eukaryota</taxon>
        <taxon>Fungi</taxon>
        <taxon>Dikarya</taxon>
        <taxon>Ascomycota</taxon>
        <taxon>Pezizomycotina</taxon>
        <taxon>Sordariomycetes</taxon>
        <taxon>Xylariomycetidae</taxon>
        <taxon>Xylariales</taxon>
        <taxon>Microdochiaceae</taxon>
        <taxon>Microdochium</taxon>
    </lineage>
</organism>
<dbReference type="STRING" id="196109.A0A136IQE5"/>
<comment type="subcellular location">
    <subcellularLocation>
        <location evidence="1 7">Membrane</location>
    </subcellularLocation>
</comment>
<feature type="transmembrane region" description="Helical" evidence="7">
    <location>
        <begin position="1071"/>
        <end position="1090"/>
    </location>
</feature>
<dbReference type="Gene3D" id="3.30.70.100">
    <property type="match status" value="1"/>
</dbReference>
<keyword evidence="4" id="KW-1278">Translocase</keyword>
<evidence type="ECO:0000313" key="10">
    <source>
        <dbReference type="EMBL" id="KXJ87118.1"/>
    </source>
</evidence>
<feature type="transmembrane region" description="Helical" evidence="7">
    <location>
        <begin position="494"/>
        <end position="518"/>
    </location>
</feature>
<dbReference type="Gene3D" id="3.40.1110.10">
    <property type="entry name" value="Calcium-transporting ATPase, cytoplasmic domain N"/>
    <property type="match status" value="1"/>
</dbReference>
<dbReference type="InterPro" id="IPR044492">
    <property type="entry name" value="P_typ_ATPase_HD_dom"/>
</dbReference>
<dbReference type="InterPro" id="IPR023214">
    <property type="entry name" value="HAD_sf"/>
</dbReference>
<feature type="region of interest" description="Disordered" evidence="8">
    <location>
        <begin position="171"/>
        <end position="190"/>
    </location>
</feature>
<dbReference type="SUPFAM" id="SSF81653">
    <property type="entry name" value="Calcium ATPase, transduction domain A"/>
    <property type="match status" value="1"/>
</dbReference>
<dbReference type="NCBIfam" id="TIGR01494">
    <property type="entry name" value="ATPase_P-type"/>
    <property type="match status" value="1"/>
</dbReference>
<dbReference type="InterPro" id="IPR006121">
    <property type="entry name" value="HMA_dom"/>
</dbReference>
<dbReference type="FunFam" id="2.70.150.10:FF:000002">
    <property type="entry name" value="Copper-transporting ATPase 1, putative"/>
    <property type="match status" value="1"/>
</dbReference>
<dbReference type="GO" id="GO:0016887">
    <property type="term" value="F:ATP hydrolysis activity"/>
    <property type="evidence" value="ECO:0007669"/>
    <property type="project" value="InterPro"/>
</dbReference>
<dbReference type="GO" id="GO:0016020">
    <property type="term" value="C:membrane"/>
    <property type="evidence" value="ECO:0007669"/>
    <property type="project" value="UniProtKB-SubCell"/>
</dbReference>
<dbReference type="Pfam" id="PF00122">
    <property type="entry name" value="E1-E2_ATPase"/>
    <property type="match status" value="1"/>
</dbReference>
<dbReference type="SUPFAM" id="SSF56784">
    <property type="entry name" value="HAD-like"/>
    <property type="match status" value="1"/>
</dbReference>
<dbReference type="GO" id="GO:0030003">
    <property type="term" value="P:intracellular monoatomic cation homeostasis"/>
    <property type="evidence" value="ECO:0007669"/>
    <property type="project" value="UniProtKB-ARBA"/>
</dbReference>
<comment type="similarity">
    <text evidence="7">Belongs to the cation transport ATPase (P-type) (TC 3.A.3) family. Type IB subfamily.</text>
</comment>
<dbReference type="PRINTS" id="PR00120">
    <property type="entry name" value="HATPASE"/>
</dbReference>
<keyword evidence="7" id="KW-0067">ATP-binding</keyword>
<dbReference type="OrthoDB" id="432719at2759"/>
<feature type="domain" description="HMA" evidence="9">
    <location>
        <begin position="281"/>
        <end position="347"/>
    </location>
</feature>
<dbReference type="InterPro" id="IPR056236">
    <property type="entry name" value="HMA_PCA1"/>
</dbReference>
<evidence type="ECO:0000256" key="8">
    <source>
        <dbReference type="SAM" id="MobiDB-lite"/>
    </source>
</evidence>
<keyword evidence="2 7" id="KW-0812">Transmembrane</keyword>
<dbReference type="PANTHER" id="PTHR46594:SF4">
    <property type="entry name" value="P-TYPE CATION-TRANSPORTING ATPASE"/>
    <property type="match status" value="1"/>
</dbReference>
<dbReference type="Gene3D" id="3.40.50.1000">
    <property type="entry name" value="HAD superfamily/HAD-like"/>
    <property type="match status" value="1"/>
</dbReference>
<gene>
    <name evidence="10" type="ORF">Micbo1qcDRAFT_236565</name>
</gene>
<reference evidence="11" key="1">
    <citation type="submission" date="2016-02" db="EMBL/GenBank/DDBJ databases">
        <title>Draft genome sequence of Microdochium bolleyi, a fungal endophyte of beachgrass.</title>
        <authorList>
            <consortium name="DOE Joint Genome Institute"/>
            <person name="David A.S."/>
            <person name="May G."/>
            <person name="Haridas S."/>
            <person name="Lim J."/>
            <person name="Wang M."/>
            <person name="Labutti K."/>
            <person name="Lipzen A."/>
            <person name="Barry K."/>
            <person name="Grigoriev I.V."/>
        </authorList>
    </citation>
    <scope>NUCLEOTIDE SEQUENCE [LARGE SCALE GENOMIC DNA]</scope>
    <source>
        <strain evidence="11">J235TASD1</strain>
    </source>
</reference>
<dbReference type="InterPro" id="IPR027256">
    <property type="entry name" value="P-typ_ATPase_IB"/>
</dbReference>
<dbReference type="FunCoup" id="A0A136IQE5">
    <property type="interactions" value="17"/>
</dbReference>
<evidence type="ECO:0000313" key="11">
    <source>
        <dbReference type="Proteomes" id="UP000070501"/>
    </source>
</evidence>
<dbReference type="GO" id="GO:0005524">
    <property type="term" value="F:ATP binding"/>
    <property type="evidence" value="ECO:0007669"/>
    <property type="project" value="UniProtKB-UniRule"/>
</dbReference>
<dbReference type="SFLD" id="SFLDG00002">
    <property type="entry name" value="C1.7:_P-type_atpase_like"/>
    <property type="match status" value="1"/>
</dbReference>
<sequence length="1095" mass="115778">MACGSACCGPPAAASSERTAPAPAPIQEDEVNCGRGPSEEPQDGARGEVKKAGYDDDDCCAPKPTEPGRNRGCCSVPEPPLLDDTPACCQGKTAPCCDESCLDRLALRECDNHTPALAASHGTMPERHQANDGKPCADHVRKTRNMYAAKLEALGCICRALIALGQESCCSPQRRSSAGSARRRSKEVQSSSRASVDSCCAASGADAGGGSTKKKPGSRKACRSGQGTEGNPRPASMAGSCAAPCCAEKRRASPVQESMTISADVVHPNDLEKALSGNGKEHVILSISGMTCPGCETKLVRTLGTHPSVRNLKTSLVLSRAEFDLVSAASVIGVMKHLERTTEFKCERVTNRGSSLDVMAPGGNAAAFVNQPWPDGVTDVRIVDQKTVNVSFNANIIGARDLIQRGWGEDPIRLAPLRPDPMLEAGSKHVRHVGYMTMLSACLTIPVLVMAWAPLPERQLEYGSASLVLATLVQFVVAGPFYPQALKAIIFSRVVEMELLVVMSTSAAYIFSVVSFGYMVSGQPLSTGEFFETSTLLVTLIMVGRWTGALARQKAVESISIRSLQTPAACLVTDDTEMEIDARLLQYGDVFKVVPDSRVPTDGTVVSGSSEVDESMITGESRPVEKHIKSPVIAGSVNGSGILHVRLTRLPGDNTISTIAGMVDEAKLTKPKIQDVADRVASYFVPVIIVITIITFCIWIAIGIKVRGQAGSEATIQAITYAITVLIVSCPCAIGLAVPMVIVIASGVAAERGVIFKSAESIEVAYKTSHVVFDKTGTITKGKLAVAREWYSGSEQNATRSLLLGLVGSIKHPVSAAVVRHLQAQGVTPSQVSDPKTMTGKGVQGTATGTGLVLQAGNTRWLNLTSDAVAQSFLSQRYTVFCFTINNSVVAIFGLEDSIRPDAASTIKTLLERGISVHVISGDDDGAVRSVAAQLDIAETNVRSRCTPADKQAYIKELLEGPASPNQTNTKRKRAEKPVVIFCGDGTNDAVALAQATIGVHMNEGGTDVAQSAADVVLMHPNLGGILTAIAVSRKSIHRVAFNFGWSFVYNLFAILLAAGAFVNARIPPEFAGLGELVSVLPVIASAMLLRWSNI</sequence>
<feature type="transmembrane region" description="Helical" evidence="7">
    <location>
        <begin position="680"/>
        <end position="702"/>
    </location>
</feature>
<feature type="transmembrane region" description="Helical" evidence="7">
    <location>
        <begin position="433"/>
        <end position="453"/>
    </location>
</feature>
<feature type="compositionally biased region" description="Low complexity" evidence="8">
    <location>
        <begin position="1"/>
        <end position="16"/>
    </location>
</feature>
<feature type="region of interest" description="Disordered" evidence="8">
    <location>
        <begin position="203"/>
        <end position="239"/>
    </location>
</feature>
<evidence type="ECO:0000256" key="3">
    <source>
        <dbReference type="ARBA" id="ARBA00022723"/>
    </source>
</evidence>
<evidence type="ECO:0000256" key="6">
    <source>
        <dbReference type="ARBA" id="ARBA00023136"/>
    </source>
</evidence>
<dbReference type="InParanoid" id="A0A136IQE5"/>
<keyword evidence="5 7" id="KW-1133">Transmembrane helix</keyword>
<evidence type="ECO:0000256" key="7">
    <source>
        <dbReference type="RuleBase" id="RU362081"/>
    </source>
</evidence>
<feature type="transmembrane region" description="Helical" evidence="7">
    <location>
        <begin position="1044"/>
        <end position="1065"/>
    </location>
</feature>
<dbReference type="PROSITE" id="PS00154">
    <property type="entry name" value="ATPASE_E1_E2"/>
    <property type="match status" value="1"/>
</dbReference>
<dbReference type="InterPro" id="IPR036412">
    <property type="entry name" value="HAD-like_sf"/>
</dbReference>
<dbReference type="EMBL" id="KQ964264">
    <property type="protein sequence ID" value="KXJ87118.1"/>
    <property type="molecule type" value="Genomic_DNA"/>
</dbReference>
<dbReference type="NCBIfam" id="TIGR01525">
    <property type="entry name" value="ATPase-IB_hvy"/>
    <property type="match status" value="1"/>
</dbReference>
<evidence type="ECO:0000259" key="9">
    <source>
        <dbReference type="PROSITE" id="PS50846"/>
    </source>
</evidence>
<dbReference type="Proteomes" id="UP000070501">
    <property type="component" value="Unassembled WGS sequence"/>
</dbReference>
<dbReference type="SFLD" id="SFLDF00027">
    <property type="entry name" value="p-type_atpase"/>
    <property type="match status" value="1"/>
</dbReference>
<dbReference type="GO" id="GO:0019829">
    <property type="term" value="F:ATPase-coupled monoatomic cation transmembrane transporter activity"/>
    <property type="evidence" value="ECO:0007669"/>
    <property type="project" value="InterPro"/>
</dbReference>
<feature type="transmembrane region" description="Helical" evidence="7">
    <location>
        <begin position="465"/>
        <end position="482"/>
    </location>
</feature>
<dbReference type="PROSITE" id="PS50846">
    <property type="entry name" value="HMA_2"/>
    <property type="match status" value="1"/>
</dbReference>
<protein>
    <submittedName>
        <fullName evidence="10">E1-E2 ATPase-domain-containing protein</fullName>
    </submittedName>
</protein>
<dbReference type="InterPro" id="IPR059000">
    <property type="entry name" value="ATPase_P-type_domA"/>
</dbReference>
<dbReference type="CDD" id="cd00371">
    <property type="entry name" value="HMA"/>
    <property type="match status" value="1"/>
</dbReference>
<evidence type="ECO:0000256" key="2">
    <source>
        <dbReference type="ARBA" id="ARBA00022692"/>
    </source>
</evidence>
<dbReference type="GO" id="GO:0046872">
    <property type="term" value="F:metal ion binding"/>
    <property type="evidence" value="ECO:0007669"/>
    <property type="project" value="UniProtKB-KW"/>
</dbReference>
<evidence type="ECO:0000256" key="4">
    <source>
        <dbReference type="ARBA" id="ARBA00022967"/>
    </source>
</evidence>
<dbReference type="InterPro" id="IPR036163">
    <property type="entry name" value="HMA_dom_sf"/>
</dbReference>